<dbReference type="OrthoDB" id="49016at2759"/>
<evidence type="ECO:0000256" key="7">
    <source>
        <dbReference type="ARBA" id="ARBA00022824"/>
    </source>
</evidence>
<dbReference type="Gene3D" id="2.30.30.380">
    <property type="entry name" value="Zn-finger domain of Sec23/24"/>
    <property type="match status" value="1"/>
</dbReference>
<dbReference type="Gene3D" id="2.60.40.1670">
    <property type="entry name" value="beta-sandwich domain of Sec23/24"/>
    <property type="match status" value="1"/>
</dbReference>
<dbReference type="SUPFAM" id="SSF82919">
    <property type="entry name" value="Zn-finger domain of Sec23/24"/>
    <property type="match status" value="1"/>
</dbReference>
<organism evidence="18 19">
    <name type="scientific">Trichomonascus ciferrii</name>
    <dbReference type="NCBI Taxonomy" id="44093"/>
    <lineage>
        <taxon>Eukaryota</taxon>
        <taxon>Fungi</taxon>
        <taxon>Dikarya</taxon>
        <taxon>Ascomycota</taxon>
        <taxon>Saccharomycotina</taxon>
        <taxon>Dipodascomycetes</taxon>
        <taxon>Dipodascales</taxon>
        <taxon>Trichomonascaceae</taxon>
        <taxon>Trichomonascus</taxon>
        <taxon>Trichomonascus ciferrii complex</taxon>
    </lineage>
</organism>
<dbReference type="SUPFAM" id="SSF53300">
    <property type="entry name" value="vWA-like"/>
    <property type="match status" value="1"/>
</dbReference>
<dbReference type="InterPro" id="IPR036465">
    <property type="entry name" value="vWFA_dom_sf"/>
</dbReference>
<dbReference type="GO" id="GO:0005789">
    <property type="term" value="C:endoplasmic reticulum membrane"/>
    <property type="evidence" value="ECO:0007669"/>
    <property type="project" value="UniProtKB-SubCell"/>
</dbReference>
<dbReference type="Gene3D" id="3.40.50.410">
    <property type="entry name" value="von Willebrand factor, type A domain"/>
    <property type="match status" value="1"/>
</dbReference>
<evidence type="ECO:0000259" key="15">
    <source>
        <dbReference type="Pfam" id="PF04811"/>
    </source>
</evidence>
<dbReference type="InterPro" id="IPR041742">
    <property type="entry name" value="Sec24-like_trunk_dom"/>
</dbReference>
<evidence type="ECO:0000259" key="17">
    <source>
        <dbReference type="Pfam" id="PF08033"/>
    </source>
</evidence>
<dbReference type="PANTHER" id="PTHR13803:SF39">
    <property type="entry name" value="SECRETORY 24AB, ISOFORM A"/>
    <property type="match status" value="1"/>
</dbReference>
<evidence type="ECO:0000259" key="13">
    <source>
        <dbReference type="Pfam" id="PF00626"/>
    </source>
</evidence>
<dbReference type="InterPro" id="IPR006896">
    <property type="entry name" value="Sec23/24_trunk_dom"/>
</dbReference>
<dbReference type="SUPFAM" id="SSF81811">
    <property type="entry name" value="Helical domain of Sec23/24"/>
    <property type="match status" value="1"/>
</dbReference>
<dbReference type="InterPro" id="IPR050550">
    <property type="entry name" value="SEC23_SEC24_subfamily"/>
</dbReference>
<protein>
    <recommendedName>
        <fullName evidence="20">Protein transport protein SEC24</fullName>
    </recommendedName>
</protein>
<keyword evidence="7" id="KW-0256">Endoplasmic reticulum</keyword>
<comment type="subcellular location">
    <subcellularLocation>
        <location evidence="2">Cytoplasm</location>
    </subcellularLocation>
    <subcellularLocation>
        <location evidence="3">Endoplasmic reticulum membrane</location>
    </subcellularLocation>
    <subcellularLocation>
        <location evidence="1">Golgi apparatus membrane</location>
    </subcellularLocation>
</comment>
<dbReference type="GO" id="GO:0008270">
    <property type="term" value="F:zinc ion binding"/>
    <property type="evidence" value="ECO:0007669"/>
    <property type="project" value="InterPro"/>
</dbReference>
<dbReference type="GO" id="GO:0000149">
    <property type="term" value="F:SNARE binding"/>
    <property type="evidence" value="ECO:0007669"/>
    <property type="project" value="TreeGrafter"/>
</dbReference>
<feature type="domain" description="Gelsolin-like" evidence="13">
    <location>
        <begin position="793"/>
        <end position="866"/>
    </location>
</feature>
<keyword evidence="6" id="KW-0963">Cytoplasm</keyword>
<sequence length="925" mass="101866">MAQYGQPGFPDPYQQQQDAAQQQQQPAHHGHKRRVYPQQQYDFNAAPPAAAAPVPPAAYGSGGPMPPAAAGEYQQQPPVEGAQGGGVFTPGVGPQTPAAVPPAPVAPGYGGYGMDSAAQQFGQMNLGGGGSSRATPVTQYQQQLQSKLPLNQLYNIDLMQSLPPPVTDLNLPPPPIVLPPEASITQNPEANASSDYIRSTLNVVPTSSSLLKKSKLPFALVIRPYVSLLNESAPVPVVSDTVICRCRRCRCYINPYVTFMDQAHRWKCNMCGLTNEVPAQFDWDPIQNQRQDRFSRNEINYGVTEFIAPPEYMVRPPQPPVYVFVLDCSVNSVQSGLLATAARTILESLDRIPNKDGRTRVAFICVDQALHFFSIPLPAEEDSDQPPPEPSMLVVSDLEDPFLPLPNTLLVNLTERRSSIENLLGNLGEMFGNNVTSNNALGSALKAANKLISSIGGKIICLTASLPTVGIAKLEAREDRKALGTSKEGALLQTANSFYKSFAVECNRSQVTVDMFLFSSQYQDVASLSNLPRYTGGQTYFYPGWSASRQEDAIKFAHEFGEHLSQEISMEAVLRVRSCSGLRMNAFYGNFFNRSSDLCSFPTFPRDQSYVVEVAIDETINKPWVSFQAAVLHTTCDGERRIRVITCTIPTSSQLQDVYASADQLAITAYYTQKAVEKALSSGIQEAHDLLTARLTDMLQTYKKELMTTNVGASAPLQFCANLRMLPLLFNALLKHVGLRKSAQIPSDLRSAALCLLSTMPIKYLIKYIYPDFYSLYDMPDDAGYPNEETGEIVLPPKLNLTGQNIASYGLYLIDDGQTQFLWVGRDAVPQLLLDAFGVDDMKQLKSGKCELPEVDTALNQRIRAIIGKTREKNDSITWPSLYIVKEDGDPSLRLWASTFLIEDRTDQSPAYQQFLSSLRDKLNN</sequence>
<evidence type="ECO:0000256" key="2">
    <source>
        <dbReference type="ARBA" id="ARBA00004496"/>
    </source>
</evidence>
<dbReference type="EMBL" id="SWFS01000131">
    <property type="protein sequence ID" value="KAA8915947.1"/>
    <property type="molecule type" value="Genomic_DNA"/>
</dbReference>
<dbReference type="CDD" id="cd01479">
    <property type="entry name" value="Sec24-like"/>
    <property type="match status" value="1"/>
</dbReference>
<reference evidence="18" key="1">
    <citation type="journal article" date="2019" name="G3 (Bethesda)">
        <title>Genome Assemblies of Two Rare Opportunistic Yeast Pathogens: Diutina rugosa (syn. Candida rugosa) and Trichomonascus ciferrii (syn. Candida ciferrii).</title>
        <authorList>
            <person name="Mixao V."/>
            <person name="Saus E."/>
            <person name="Hansen A.P."/>
            <person name="Lass-Florl C."/>
            <person name="Gabaldon T."/>
        </authorList>
    </citation>
    <scope>NUCLEOTIDE SEQUENCE</scope>
    <source>
        <strain evidence="18">CBS 4856</strain>
    </source>
</reference>
<dbReference type="Pfam" id="PF00626">
    <property type="entry name" value="Gelsolin"/>
    <property type="match status" value="1"/>
</dbReference>
<feature type="domain" description="Zinc finger Sec23/Sec24-type" evidence="14">
    <location>
        <begin position="243"/>
        <end position="280"/>
    </location>
</feature>
<evidence type="ECO:0000313" key="19">
    <source>
        <dbReference type="Proteomes" id="UP000761534"/>
    </source>
</evidence>
<keyword evidence="10" id="KW-0333">Golgi apparatus</keyword>
<evidence type="ECO:0000256" key="9">
    <source>
        <dbReference type="ARBA" id="ARBA00022927"/>
    </source>
</evidence>
<keyword evidence="11" id="KW-0472">Membrane</keyword>
<dbReference type="InterPro" id="IPR036174">
    <property type="entry name" value="Znf_Sec23_Sec24_sf"/>
</dbReference>
<dbReference type="InterPro" id="IPR036180">
    <property type="entry name" value="Gelsolin-like_dom_sf"/>
</dbReference>
<evidence type="ECO:0000259" key="14">
    <source>
        <dbReference type="Pfam" id="PF04810"/>
    </source>
</evidence>
<evidence type="ECO:0000256" key="11">
    <source>
        <dbReference type="ARBA" id="ARBA00023136"/>
    </source>
</evidence>
<dbReference type="PANTHER" id="PTHR13803">
    <property type="entry name" value="SEC24-RELATED PROTEIN"/>
    <property type="match status" value="1"/>
</dbReference>
<comment type="similarity">
    <text evidence="4">Belongs to the SEC23/SEC24 family. SEC24 subfamily.</text>
</comment>
<evidence type="ECO:0000256" key="12">
    <source>
        <dbReference type="SAM" id="MobiDB-lite"/>
    </source>
</evidence>
<dbReference type="InterPro" id="IPR006900">
    <property type="entry name" value="Sec23/24_helical_dom"/>
</dbReference>
<evidence type="ECO:0000256" key="3">
    <source>
        <dbReference type="ARBA" id="ARBA00004586"/>
    </source>
</evidence>
<feature type="region of interest" description="Disordered" evidence="12">
    <location>
        <begin position="1"/>
        <end position="102"/>
    </location>
</feature>
<gene>
    <name evidence="18" type="ORF">TRICI_001961</name>
</gene>
<evidence type="ECO:0000259" key="16">
    <source>
        <dbReference type="Pfam" id="PF04815"/>
    </source>
</evidence>
<accession>A0A642V8P4</accession>
<evidence type="ECO:0000256" key="5">
    <source>
        <dbReference type="ARBA" id="ARBA00022448"/>
    </source>
</evidence>
<evidence type="ECO:0000313" key="18">
    <source>
        <dbReference type="EMBL" id="KAA8915947.1"/>
    </source>
</evidence>
<comment type="caution">
    <text evidence="18">The sequence shown here is derived from an EMBL/GenBank/DDBJ whole genome shotgun (WGS) entry which is preliminary data.</text>
</comment>
<dbReference type="Pfam" id="PF04815">
    <property type="entry name" value="Sec23_helical"/>
    <property type="match status" value="1"/>
</dbReference>
<name>A0A642V8P4_9ASCO</name>
<dbReference type="GO" id="GO:0030127">
    <property type="term" value="C:COPII vesicle coat"/>
    <property type="evidence" value="ECO:0007669"/>
    <property type="project" value="InterPro"/>
</dbReference>
<dbReference type="InterPro" id="IPR036175">
    <property type="entry name" value="Sec23/24_helical_dom_sf"/>
</dbReference>
<feature type="domain" description="Sec23/Sec24 trunk" evidence="15">
    <location>
        <begin position="317"/>
        <end position="562"/>
    </location>
</feature>
<proteinExistence type="inferred from homology"/>
<dbReference type="SUPFAM" id="SSF82754">
    <property type="entry name" value="C-terminal, gelsolin-like domain of Sec23/24"/>
    <property type="match status" value="1"/>
</dbReference>
<dbReference type="Gene3D" id="3.40.20.10">
    <property type="entry name" value="Severin"/>
    <property type="match status" value="1"/>
</dbReference>
<keyword evidence="5" id="KW-0813">Transport</keyword>
<evidence type="ECO:0000256" key="10">
    <source>
        <dbReference type="ARBA" id="ARBA00023034"/>
    </source>
</evidence>
<dbReference type="Pfam" id="PF04811">
    <property type="entry name" value="Sec23_trunk"/>
    <property type="match status" value="1"/>
</dbReference>
<feature type="domain" description="Sec23/Sec24 beta-sandwich" evidence="17">
    <location>
        <begin position="570"/>
        <end position="652"/>
    </location>
</feature>
<evidence type="ECO:0008006" key="20">
    <source>
        <dbReference type="Google" id="ProtNLM"/>
    </source>
</evidence>
<dbReference type="InterPro" id="IPR006895">
    <property type="entry name" value="Znf_Sec23_Sec24"/>
</dbReference>
<dbReference type="SUPFAM" id="SSF81995">
    <property type="entry name" value="beta-sandwich domain of Sec23/24"/>
    <property type="match status" value="1"/>
</dbReference>
<dbReference type="Pfam" id="PF08033">
    <property type="entry name" value="Sec23_BS"/>
    <property type="match status" value="1"/>
</dbReference>
<dbReference type="GO" id="GO:0006886">
    <property type="term" value="P:intracellular protein transport"/>
    <property type="evidence" value="ECO:0007669"/>
    <property type="project" value="InterPro"/>
</dbReference>
<evidence type="ECO:0000256" key="6">
    <source>
        <dbReference type="ARBA" id="ARBA00022490"/>
    </source>
</evidence>
<dbReference type="GO" id="GO:0090110">
    <property type="term" value="P:COPII-coated vesicle cargo loading"/>
    <property type="evidence" value="ECO:0007669"/>
    <property type="project" value="TreeGrafter"/>
</dbReference>
<evidence type="ECO:0000256" key="8">
    <source>
        <dbReference type="ARBA" id="ARBA00022892"/>
    </source>
</evidence>
<keyword evidence="19" id="KW-1185">Reference proteome</keyword>
<dbReference type="GO" id="GO:0070971">
    <property type="term" value="C:endoplasmic reticulum exit site"/>
    <property type="evidence" value="ECO:0007669"/>
    <property type="project" value="TreeGrafter"/>
</dbReference>
<keyword evidence="9" id="KW-0653">Protein transport</keyword>
<feature type="compositionally biased region" description="Low complexity" evidence="12">
    <location>
        <begin position="11"/>
        <end position="27"/>
    </location>
</feature>
<dbReference type="VEuPathDB" id="FungiDB:TRICI_001961"/>
<dbReference type="Gene3D" id="1.20.120.730">
    <property type="entry name" value="Sec23/Sec24 helical domain"/>
    <property type="match status" value="1"/>
</dbReference>
<dbReference type="AlphaFoldDB" id="A0A642V8P4"/>
<dbReference type="InterPro" id="IPR007123">
    <property type="entry name" value="Gelsolin-like_dom"/>
</dbReference>
<keyword evidence="8" id="KW-0931">ER-Golgi transport</keyword>
<dbReference type="Pfam" id="PF04810">
    <property type="entry name" value="zf-Sec23_Sec24"/>
    <property type="match status" value="1"/>
</dbReference>
<dbReference type="Proteomes" id="UP000761534">
    <property type="component" value="Unassembled WGS sequence"/>
</dbReference>
<feature type="domain" description="Sec23/Sec24 helical" evidence="16">
    <location>
        <begin position="663"/>
        <end position="766"/>
    </location>
</feature>
<dbReference type="GO" id="GO:0000139">
    <property type="term" value="C:Golgi membrane"/>
    <property type="evidence" value="ECO:0007669"/>
    <property type="project" value="UniProtKB-SubCell"/>
</dbReference>
<dbReference type="InterPro" id="IPR029006">
    <property type="entry name" value="ADF-H/Gelsolin-like_dom_sf"/>
</dbReference>
<evidence type="ECO:0000256" key="1">
    <source>
        <dbReference type="ARBA" id="ARBA00004394"/>
    </source>
</evidence>
<dbReference type="InterPro" id="IPR012990">
    <property type="entry name" value="Beta-sandwich_Sec23_24"/>
</dbReference>
<evidence type="ECO:0000256" key="4">
    <source>
        <dbReference type="ARBA" id="ARBA00008334"/>
    </source>
</evidence>